<gene>
    <name evidence="2" type="ORF">JOQ06_000046</name>
</gene>
<proteinExistence type="predicted"/>
<organism evidence="2 3">
    <name type="scientific">Pogonophryne albipinna</name>
    <dbReference type="NCBI Taxonomy" id="1090488"/>
    <lineage>
        <taxon>Eukaryota</taxon>
        <taxon>Metazoa</taxon>
        <taxon>Chordata</taxon>
        <taxon>Craniata</taxon>
        <taxon>Vertebrata</taxon>
        <taxon>Euteleostomi</taxon>
        <taxon>Actinopterygii</taxon>
        <taxon>Neopterygii</taxon>
        <taxon>Teleostei</taxon>
        <taxon>Neoteleostei</taxon>
        <taxon>Acanthomorphata</taxon>
        <taxon>Eupercaria</taxon>
        <taxon>Perciformes</taxon>
        <taxon>Notothenioidei</taxon>
        <taxon>Pogonophryne</taxon>
    </lineage>
</organism>
<feature type="non-terminal residue" evidence="2">
    <location>
        <position position="75"/>
    </location>
</feature>
<name>A0AAD6A8F7_9TELE</name>
<sequence length="75" mass="8364">IVDDALLPEDHSSKESTNNTSEAVRSRSPNSESDRTLDTQSGAARRHERTDCHRSPRARFRAGLHAPLNLDTSEH</sequence>
<evidence type="ECO:0000313" key="3">
    <source>
        <dbReference type="Proteomes" id="UP001219934"/>
    </source>
</evidence>
<feature type="compositionally biased region" description="Polar residues" evidence="1">
    <location>
        <begin position="15"/>
        <end position="31"/>
    </location>
</feature>
<protein>
    <submittedName>
        <fullName evidence="2">Uncharacterized protein</fullName>
    </submittedName>
</protein>
<dbReference type="AlphaFoldDB" id="A0AAD6A8F7"/>
<comment type="caution">
    <text evidence="2">The sequence shown here is derived from an EMBL/GenBank/DDBJ whole genome shotgun (WGS) entry which is preliminary data.</text>
</comment>
<evidence type="ECO:0000313" key="2">
    <source>
        <dbReference type="EMBL" id="KAJ4920266.1"/>
    </source>
</evidence>
<feature type="region of interest" description="Disordered" evidence="1">
    <location>
        <begin position="1"/>
        <end position="75"/>
    </location>
</feature>
<evidence type="ECO:0000256" key="1">
    <source>
        <dbReference type="SAM" id="MobiDB-lite"/>
    </source>
</evidence>
<reference evidence="2" key="1">
    <citation type="submission" date="2022-11" db="EMBL/GenBank/DDBJ databases">
        <title>Chromosome-level genome of Pogonophryne albipinna.</title>
        <authorList>
            <person name="Jo E."/>
        </authorList>
    </citation>
    <scope>NUCLEOTIDE SEQUENCE</scope>
    <source>
        <strain evidence="2">SGF0006</strain>
        <tissue evidence="2">Muscle</tissue>
    </source>
</reference>
<dbReference type="EMBL" id="JAPTMU010000210">
    <property type="protein sequence ID" value="KAJ4920266.1"/>
    <property type="molecule type" value="Genomic_DNA"/>
</dbReference>
<keyword evidence="3" id="KW-1185">Reference proteome</keyword>
<dbReference type="Proteomes" id="UP001219934">
    <property type="component" value="Unassembled WGS sequence"/>
</dbReference>
<accession>A0AAD6A8F7</accession>